<comment type="similarity">
    <text evidence="1">Belongs to the short-chain dehydrogenases/reductases (SDR) family.</text>
</comment>
<dbReference type="EMBL" id="FUIG01000024">
    <property type="protein sequence ID" value="SJM31122.1"/>
    <property type="molecule type" value="Genomic_DNA"/>
</dbReference>
<dbReference type="PRINTS" id="PR00081">
    <property type="entry name" value="GDHRDH"/>
</dbReference>
<dbReference type="Proteomes" id="UP000245698">
    <property type="component" value="Unassembled WGS sequence"/>
</dbReference>
<dbReference type="SUPFAM" id="SSF51735">
    <property type="entry name" value="NAD(P)-binding Rossmann-fold domains"/>
    <property type="match status" value="1"/>
</dbReference>
<dbReference type="RefSeq" id="WP_123148414.1">
    <property type="nucleotide sequence ID" value="NZ_FUIG01000024.1"/>
</dbReference>
<gene>
    <name evidence="2" type="ORF">BQ8482_180350</name>
</gene>
<dbReference type="InterPro" id="IPR036291">
    <property type="entry name" value="NAD(P)-bd_dom_sf"/>
</dbReference>
<dbReference type="AlphaFoldDB" id="A0A2P9AJ13"/>
<protein>
    <submittedName>
        <fullName evidence="2">Putative gluconate 5-dehydrogenase</fullName>
    </submittedName>
</protein>
<sequence>MNASPLTLPKAPSFRLDGRRALVTGAGRGIGLALATALSEAGAETVLAARTRSEVEGAAMALRDRGGKAEAFVLDVTDISGAGDLIAKQPAFDIAVINAGTNRPKLMAEVTEEDYDIVLDLNVKAAYFSAQAVVRRMLAEQIRGSIIFTTSQMGHVAMAARTLYCASKHAVEGLVKAMAVELAPRGIRVNSIAPTFIETPMTAPYFESKVFRDEVLSKIKLGRLGRVEDLMGAVVFLSSDAAALVTGTSIKVDGGWTAE</sequence>
<accession>A0A2P9AJ13</accession>
<dbReference type="FunFam" id="3.40.50.720:FF:000084">
    <property type="entry name" value="Short-chain dehydrogenase reductase"/>
    <property type="match status" value="1"/>
</dbReference>
<dbReference type="Gene3D" id="3.40.50.720">
    <property type="entry name" value="NAD(P)-binding Rossmann-like Domain"/>
    <property type="match status" value="1"/>
</dbReference>
<dbReference type="InterPro" id="IPR020904">
    <property type="entry name" value="Sc_DH/Rdtase_CS"/>
</dbReference>
<reference evidence="3" key="1">
    <citation type="submission" date="2016-12" db="EMBL/GenBank/DDBJ databases">
        <authorList>
            <person name="Brunel B."/>
        </authorList>
    </citation>
    <scope>NUCLEOTIDE SEQUENCE [LARGE SCALE GENOMIC DNA]</scope>
</reference>
<dbReference type="PROSITE" id="PS00061">
    <property type="entry name" value="ADH_SHORT"/>
    <property type="match status" value="1"/>
</dbReference>
<organism evidence="2 3">
    <name type="scientific">Mesorhizobium delmotii</name>
    <dbReference type="NCBI Taxonomy" id="1631247"/>
    <lineage>
        <taxon>Bacteria</taxon>
        <taxon>Pseudomonadati</taxon>
        <taxon>Pseudomonadota</taxon>
        <taxon>Alphaproteobacteria</taxon>
        <taxon>Hyphomicrobiales</taxon>
        <taxon>Phyllobacteriaceae</taxon>
        <taxon>Mesorhizobium</taxon>
    </lineage>
</organism>
<evidence type="ECO:0000256" key="1">
    <source>
        <dbReference type="ARBA" id="ARBA00006484"/>
    </source>
</evidence>
<keyword evidence="3" id="KW-1185">Reference proteome</keyword>
<evidence type="ECO:0000313" key="2">
    <source>
        <dbReference type="EMBL" id="SJM31122.1"/>
    </source>
</evidence>
<evidence type="ECO:0000313" key="3">
    <source>
        <dbReference type="Proteomes" id="UP000245698"/>
    </source>
</evidence>
<dbReference type="InterPro" id="IPR002347">
    <property type="entry name" value="SDR_fam"/>
</dbReference>
<proteinExistence type="inferred from homology"/>
<name>A0A2P9AJ13_9HYPH</name>
<dbReference type="PANTHER" id="PTHR42760">
    <property type="entry name" value="SHORT-CHAIN DEHYDROGENASES/REDUCTASES FAMILY MEMBER"/>
    <property type="match status" value="1"/>
</dbReference>
<dbReference type="Pfam" id="PF13561">
    <property type="entry name" value="adh_short_C2"/>
    <property type="match status" value="1"/>
</dbReference>
<dbReference type="GO" id="GO:0016616">
    <property type="term" value="F:oxidoreductase activity, acting on the CH-OH group of donors, NAD or NADP as acceptor"/>
    <property type="evidence" value="ECO:0007669"/>
    <property type="project" value="TreeGrafter"/>
</dbReference>